<dbReference type="PANTHER" id="PTHR43586:SF8">
    <property type="entry name" value="CYSTEINE DESULFURASE 1, CHLOROPLASTIC"/>
    <property type="match status" value="1"/>
</dbReference>
<evidence type="ECO:0000256" key="1">
    <source>
        <dbReference type="ARBA" id="ARBA00022898"/>
    </source>
</evidence>
<dbReference type="PANTHER" id="PTHR43586">
    <property type="entry name" value="CYSTEINE DESULFURASE"/>
    <property type="match status" value="1"/>
</dbReference>
<dbReference type="InterPro" id="IPR015422">
    <property type="entry name" value="PyrdxlP-dep_Trfase_small"/>
</dbReference>
<sequence>MYQTAGDKLHNIDSAALARDYATARRAGYLNSAAVGLISTPVLARHEAFARDLAERGSAAFFDNVDAILKGPRIAGARLFGADASSVAAATSVSEAISQVAWWVHPRAGQNVVSIDIEPEAVTLPWLRVAEDTKAEVRLASLRNNPGSLSIDDIAAQVDKNTVAICVSHVQWITGYRFDLKALADLAHAHNALLVVDAMQSAGVVPIDVQAADVDVLVAGSYKWLCSFGGVAACYLRPELLDRFRPIMVGARSSDPTPPYDDIDPRRLTLPDDARRLEYASTAHPSRVAFSTAVSYLLDIGIDRIQAHTQALGSMLAEGLMKLGARIVTPLDPARRGAMLSAEFPAHNAATLAQQLAAQGVAVSPRLGLLRFAPHIFNDETDIDKALHALRRIL</sequence>
<dbReference type="SUPFAM" id="SSF53383">
    <property type="entry name" value="PLP-dependent transferases"/>
    <property type="match status" value="1"/>
</dbReference>
<dbReference type="Gene3D" id="3.40.640.10">
    <property type="entry name" value="Type I PLP-dependent aspartate aminotransferase-like (Major domain)"/>
    <property type="match status" value="1"/>
</dbReference>
<comment type="caution">
    <text evidence="3">The sequence shown here is derived from an EMBL/GenBank/DDBJ whole genome shotgun (WGS) entry which is preliminary data.</text>
</comment>
<organism evidence="3 4">
    <name type="scientific">Steroidobacter flavus</name>
    <dbReference type="NCBI Taxonomy" id="1842136"/>
    <lineage>
        <taxon>Bacteria</taxon>
        <taxon>Pseudomonadati</taxon>
        <taxon>Pseudomonadota</taxon>
        <taxon>Gammaproteobacteria</taxon>
        <taxon>Steroidobacterales</taxon>
        <taxon>Steroidobacteraceae</taxon>
        <taxon>Steroidobacter</taxon>
    </lineage>
</organism>
<feature type="domain" description="Aminotransferase class V" evidence="2">
    <location>
        <begin position="29"/>
        <end position="364"/>
    </location>
</feature>
<dbReference type="InterPro" id="IPR015421">
    <property type="entry name" value="PyrdxlP-dep_Trfase_major"/>
</dbReference>
<keyword evidence="4" id="KW-1185">Reference proteome</keyword>
<keyword evidence="1" id="KW-0663">Pyridoxal phosphate</keyword>
<keyword evidence="3" id="KW-0808">Transferase</keyword>
<name>A0ABV8SKW6_9GAMM</name>
<dbReference type="GO" id="GO:0008483">
    <property type="term" value="F:transaminase activity"/>
    <property type="evidence" value="ECO:0007669"/>
    <property type="project" value="UniProtKB-KW"/>
</dbReference>
<evidence type="ECO:0000313" key="4">
    <source>
        <dbReference type="Proteomes" id="UP001595904"/>
    </source>
</evidence>
<dbReference type="Proteomes" id="UP001595904">
    <property type="component" value="Unassembled WGS sequence"/>
</dbReference>
<dbReference type="RefSeq" id="WP_380594667.1">
    <property type="nucleotide sequence ID" value="NZ_JBHSDU010000001.1"/>
</dbReference>
<protein>
    <submittedName>
        <fullName evidence="3">Aminotransferase class V-fold PLP-dependent enzyme</fullName>
    </submittedName>
</protein>
<dbReference type="EMBL" id="JBHSDU010000001">
    <property type="protein sequence ID" value="MFC4307955.1"/>
    <property type="molecule type" value="Genomic_DNA"/>
</dbReference>
<accession>A0ABV8SKW6</accession>
<evidence type="ECO:0000259" key="2">
    <source>
        <dbReference type="Pfam" id="PF00266"/>
    </source>
</evidence>
<gene>
    <name evidence="3" type="ORF">ACFPN2_02570</name>
</gene>
<dbReference type="Gene3D" id="3.90.1150.10">
    <property type="entry name" value="Aspartate Aminotransferase, domain 1"/>
    <property type="match status" value="1"/>
</dbReference>
<evidence type="ECO:0000313" key="3">
    <source>
        <dbReference type="EMBL" id="MFC4307955.1"/>
    </source>
</evidence>
<dbReference type="InterPro" id="IPR015424">
    <property type="entry name" value="PyrdxlP-dep_Trfase"/>
</dbReference>
<keyword evidence="3" id="KW-0032">Aminotransferase</keyword>
<dbReference type="Pfam" id="PF00266">
    <property type="entry name" value="Aminotran_5"/>
    <property type="match status" value="1"/>
</dbReference>
<dbReference type="InterPro" id="IPR000192">
    <property type="entry name" value="Aminotrans_V_dom"/>
</dbReference>
<reference evidence="4" key="1">
    <citation type="journal article" date="2019" name="Int. J. Syst. Evol. Microbiol.">
        <title>The Global Catalogue of Microorganisms (GCM) 10K type strain sequencing project: providing services to taxonomists for standard genome sequencing and annotation.</title>
        <authorList>
            <consortium name="The Broad Institute Genomics Platform"/>
            <consortium name="The Broad Institute Genome Sequencing Center for Infectious Disease"/>
            <person name="Wu L."/>
            <person name="Ma J."/>
        </authorList>
    </citation>
    <scope>NUCLEOTIDE SEQUENCE [LARGE SCALE GENOMIC DNA]</scope>
    <source>
        <strain evidence="4">CGMCC 1.10759</strain>
    </source>
</reference>
<proteinExistence type="predicted"/>